<dbReference type="InterPro" id="IPR007372">
    <property type="entry name" value="Lipid/polyisoprenoid-bd_YceI"/>
</dbReference>
<feature type="region of interest" description="Disordered" evidence="1">
    <location>
        <begin position="31"/>
        <end position="55"/>
    </location>
</feature>
<proteinExistence type="predicted"/>
<dbReference type="EMBL" id="BMGZ01000001">
    <property type="protein sequence ID" value="GGH93752.1"/>
    <property type="molecule type" value="Genomic_DNA"/>
</dbReference>
<feature type="signal peptide" evidence="2">
    <location>
        <begin position="1"/>
        <end position="23"/>
    </location>
</feature>
<dbReference type="RefSeq" id="WP_155137235.1">
    <property type="nucleotide sequence ID" value="NZ_BMGZ01000001.1"/>
</dbReference>
<dbReference type="Proteomes" id="UP000621856">
    <property type="component" value="Unassembled WGS sequence"/>
</dbReference>
<evidence type="ECO:0000256" key="1">
    <source>
        <dbReference type="SAM" id="MobiDB-lite"/>
    </source>
</evidence>
<evidence type="ECO:0000313" key="5">
    <source>
        <dbReference type="EMBL" id="NHK26899.1"/>
    </source>
</evidence>
<evidence type="ECO:0000313" key="4">
    <source>
        <dbReference type="EMBL" id="GGH93752.1"/>
    </source>
</evidence>
<evidence type="ECO:0000313" key="6">
    <source>
        <dbReference type="Proteomes" id="UP000621856"/>
    </source>
</evidence>
<feature type="domain" description="Lipid/polyisoprenoid-binding YceI-like" evidence="3">
    <location>
        <begin position="60"/>
        <end position="220"/>
    </location>
</feature>
<keyword evidence="7" id="KW-1185">Reference proteome</keyword>
<name>A0A8J3A1U5_9PROT</name>
<dbReference type="PANTHER" id="PTHR34406">
    <property type="entry name" value="PROTEIN YCEI"/>
    <property type="match status" value="1"/>
</dbReference>
<sequence>MTSLFANSAAAFLILALVACGNASETTAETGEASFATDSAGQPAATDAGAGETSLQGDDVWAIDPAVSSVTFTAEQQGQEFTGEFGSFSADIRLDPQDLSDAMISATIDMTSVDAGSTDRNDALPTNDWFAVKKFPEATFVSDEINSLGGDQYEAVGTLTIKDVSQPANLPFTLSIDGDTATASGTLDLTRTDYNVGTGAYKDGKWVGLPVTVMVEITATRQAI</sequence>
<dbReference type="Gene3D" id="2.40.128.110">
    <property type="entry name" value="Lipid/polyisoprenoid-binding, YceI-like"/>
    <property type="match status" value="1"/>
</dbReference>
<comment type="caution">
    <text evidence="4">The sequence shown here is derived from an EMBL/GenBank/DDBJ whole genome shotgun (WGS) entry which is preliminary data.</text>
</comment>
<feature type="chain" id="PRO_5035243238" evidence="2">
    <location>
        <begin position="24"/>
        <end position="224"/>
    </location>
</feature>
<evidence type="ECO:0000313" key="7">
    <source>
        <dbReference type="Proteomes" id="UP000818603"/>
    </source>
</evidence>
<accession>A0A8J3A1U5</accession>
<gene>
    <name evidence="5" type="ORF">FF098_003125</name>
    <name evidence="4" type="ORF">GCM10011355_06330</name>
</gene>
<evidence type="ECO:0000259" key="3">
    <source>
        <dbReference type="SMART" id="SM00867"/>
    </source>
</evidence>
<keyword evidence="2" id="KW-0732">Signal</keyword>
<reference evidence="4" key="1">
    <citation type="journal article" date="2014" name="Int. J. Syst. Evol. Microbiol.">
        <title>Complete genome sequence of Corynebacterium casei LMG S-19264T (=DSM 44701T), isolated from a smear-ripened cheese.</title>
        <authorList>
            <consortium name="US DOE Joint Genome Institute (JGI-PGF)"/>
            <person name="Walter F."/>
            <person name="Albersmeier A."/>
            <person name="Kalinowski J."/>
            <person name="Ruckert C."/>
        </authorList>
    </citation>
    <scope>NUCLEOTIDE SEQUENCE</scope>
    <source>
        <strain evidence="4">CGMCC 1.14984</strain>
    </source>
</reference>
<dbReference type="PANTHER" id="PTHR34406:SF1">
    <property type="entry name" value="PROTEIN YCEI"/>
    <property type="match status" value="1"/>
</dbReference>
<protein>
    <submittedName>
        <fullName evidence="5">YceI family protein</fullName>
    </submittedName>
</protein>
<reference evidence="4" key="3">
    <citation type="submission" date="2020-09" db="EMBL/GenBank/DDBJ databases">
        <authorList>
            <person name="Sun Q."/>
            <person name="Zhou Y."/>
        </authorList>
    </citation>
    <scope>NUCLEOTIDE SEQUENCE</scope>
    <source>
        <strain evidence="4">CGMCC 1.14984</strain>
    </source>
</reference>
<reference evidence="5 7" key="2">
    <citation type="submission" date="2020-02" db="EMBL/GenBank/DDBJ databases">
        <title>Genome sequence of Parvularcula flava strain NH6-79.</title>
        <authorList>
            <person name="Abdul Karim M.H."/>
            <person name="Lam M.Q."/>
            <person name="Chen S.J."/>
            <person name="Yahya A."/>
            <person name="Shahir S."/>
            <person name="Shamsir M.S."/>
            <person name="Chong C.S."/>
        </authorList>
    </citation>
    <scope>NUCLEOTIDE SEQUENCE [LARGE SCALE GENOMIC DNA]</scope>
    <source>
        <strain evidence="5 7">NH6-79</strain>
    </source>
</reference>
<dbReference type="AlphaFoldDB" id="A0A8J3A1U5"/>
<evidence type="ECO:0000256" key="2">
    <source>
        <dbReference type="SAM" id="SignalP"/>
    </source>
</evidence>
<organism evidence="4 6">
    <name type="scientific">Aquisalinus luteolus</name>
    <dbReference type="NCBI Taxonomy" id="1566827"/>
    <lineage>
        <taxon>Bacteria</taxon>
        <taxon>Pseudomonadati</taxon>
        <taxon>Pseudomonadota</taxon>
        <taxon>Alphaproteobacteria</taxon>
        <taxon>Parvularculales</taxon>
        <taxon>Parvularculaceae</taxon>
        <taxon>Aquisalinus</taxon>
    </lineage>
</organism>
<dbReference type="Proteomes" id="UP000818603">
    <property type="component" value="Unassembled WGS sequence"/>
</dbReference>
<dbReference type="SMART" id="SM00867">
    <property type="entry name" value="YceI"/>
    <property type="match status" value="1"/>
</dbReference>
<dbReference type="Pfam" id="PF04264">
    <property type="entry name" value="YceI"/>
    <property type="match status" value="1"/>
</dbReference>
<dbReference type="SUPFAM" id="SSF101874">
    <property type="entry name" value="YceI-like"/>
    <property type="match status" value="1"/>
</dbReference>
<dbReference type="InterPro" id="IPR036761">
    <property type="entry name" value="TTHA0802/YceI-like_sf"/>
</dbReference>
<dbReference type="EMBL" id="VCJR02000001">
    <property type="protein sequence ID" value="NHK26899.1"/>
    <property type="molecule type" value="Genomic_DNA"/>
</dbReference>